<feature type="transmembrane region" description="Helical" evidence="1">
    <location>
        <begin position="142"/>
        <end position="160"/>
    </location>
</feature>
<dbReference type="Gene3D" id="3.20.20.450">
    <property type="entry name" value="EAL domain"/>
    <property type="match status" value="1"/>
</dbReference>
<dbReference type="SMART" id="SM00052">
    <property type="entry name" value="EAL"/>
    <property type="match status" value="1"/>
</dbReference>
<dbReference type="Gene3D" id="3.30.70.270">
    <property type="match status" value="1"/>
</dbReference>
<evidence type="ECO:0000259" key="5">
    <source>
        <dbReference type="PROSITE" id="PS50887"/>
    </source>
</evidence>
<dbReference type="AlphaFoldDB" id="A0AA42W0M5"/>
<evidence type="ECO:0000259" key="3">
    <source>
        <dbReference type="PROSITE" id="PS50113"/>
    </source>
</evidence>
<feature type="transmembrane region" description="Helical" evidence="1">
    <location>
        <begin position="74"/>
        <end position="93"/>
    </location>
</feature>
<dbReference type="SMART" id="SM00267">
    <property type="entry name" value="GGDEF"/>
    <property type="match status" value="1"/>
</dbReference>
<dbReference type="InterPro" id="IPR043128">
    <property type="entry name" value="Rev_trsase/Diguanyl_cyclase"/>
</dbReference>
<keyword evidence="1" id="KW-0812">Transmembrane</keyword>
<feature type="transmembrane region" description="Helical" evidence="1">
    <location>
        <begin position="45"/>
        <end position="62"/>
    </location>
</feature>
<dbReference type="RefSeq" id="WP_279851820.1">
    <property type="nucleotide sequence ID" value="NZ_JAOCIA010000020.1"/>
</dbReference>
<feature type="domain" description="GGDEF" evidence="5">
    <location>
        <begin position="344"/>
        <end position="489"/>
    </location>
</feature>
<dbReference type="CDD" id="cd00130">
    <property type="entry name" value="PAS"/>
    <property type="match status" value="1"/>
</dbReference>
<dbReference type="InterPro" id="IPR029787">
    <property type="entry name" value="Nucleotide_cyclase"/>
</dbReference>
<reference evidence="6" key="1">
    <citation type="submission" date="2022-09" db="EMBL/GenBank/DDBJ databases">
        <title>Intensive care unit water sources are persistently colonized with multi-drug resistant bacteria and are the site of extensive horizontal gene transfer of antibiotic resistance genes.</title>
        <authorList>
            <person name="Diorio-Toth L."/>
        </authorList>
    </citation>
    <scope>NUCLEOTIDE SEQUENCE</scope>
    <source>
        <strain evidence="6">GD03686</strain>
    </source>
</reference>
<dbReference type="SUPFAM" id="SSF55785">
    <property type="entry name" value="PYP-like sensor domain (PAS domain)"/>
    <property type="match status" value="1"/>
</dbReference>
<dbReference type="SMART" id="SM00091">
    <property type="entry name" value="PAS"/>
    <property type="match status" value="1"/>
</dbReference>
<dbReference type="InterPro" id="IPR035965">
    <property type="entry name" value="PAS-like_dom_sf"/>
</dbReference>
<dbReference type="EMBL" id="JAOCJW010000003">
    <property type="protein sequence ID" value="MDH2004403.1"/>
    <property type="molecule type" value="Genomic_DNA"/>
</dbReference>
<dbReference type="InterPro" id="IPR001633">
    <property type="entry name" value="EAL_dom"/>
</dbReference>
<dbReference type="PROSITE" id="PS50883">
    <property type="entry name" value="EAL"/>
    <property type="match status" value="1"/>
</dbReference>
<dbReference type="Pfam" id="PF00990">
    <property type="entry name" value="GGDEF"/>
    <property type="match status" value="1"/>
</dbReference>
<feature type="domain" description="EAL" evidence="4">
    <location>
        <begin position="498"/>
        <end position="751"/>
    </location>
</feature>
<dbReference type="PROSITE" id="PS50887">
    <property type="entry name" value="GGDEF"/>
    <property type="match status" value="1"/>
</dbReference>
<dbReference type="SUPFAM" id="SSF141868">
    <property type="entry name" value="EAL domain-like"/>
    <property type="match status" value="1"/>
</dbReference>
<gene>
    <name evidence="6" type="ORF">N5J23_02365</name>
</gene>
<dbReference type="InterPro" id="IPR000700">
    <property type="entry name" value="PAS-assoc_C"/>
</dbReference>
<dbReference type="CDD" id="cd01948">
    <property type="entry name" value="EAL"/>
    <property type="match status" value="1"/>
</dbReference>
<protein>
    <submittedName>
        <fullName evidence="6">EAL domain-containing protein</fullName>
    </submittedName>
</protein>
<dbReference type="CDD" id="cd01949">
    <property type="entry name" value="GGDEF"/>
    <property type="match status" value="1"/>
</dbReference>
<dbReference type="NCBIfam" id="TIGR00229">
    <property type="entry name" value="sensory_box"/>
    <property type="match status" value="1"/>
</dbReference>
<dbReference type="PROSITE" id="PS50112">
    <property type="entry name" value="PAS"/>
    <property type="match status" value="1"/>
</dbReference>
<evidence type="ECO:0000313" key="6">
    <source>
        <dbReference type="EMBL" id="MDH2004403.1"/>
    </source>
</evidence>
<keyword evidence="1" id="KW-0472">Membrane</keyword>
<dbReference type="Pfam" id="PF08448">
    <property type="entry name" value="PAS_4"/>
    <property type="match status" value="1"/>
</dbReference>
<sequence>MLSRTFPRLAPPPEANARFAVVVVALWFWILGWGAAALSGPGGNGWWLCLAAGPIAWVALLIGWRLRWRLAAQWLLLAALSVVCLLAWQGAFFGTSTVLVLAVLVVFAGWSMGIAEAALVAVVVVLLGGGLAYQGRAHWEQVLIAGYVMLFLLWVTFRMLHSYSAQMLQLRHSLDELGRHKQQLGVLFQAVEQSQDSVLIVDLQDRLVYANQAFEEHSGLQRSAIVGQTSLAQAGLGPQERMQVQDAVQRGQVWQGVVNSRRQDGVQVTESVRIAPVTDPDGDLSHLLEIRQDISELLEAERRIRHLQHVDAVTQLPNRKALLQRLDMLLQQHPASRSDGTPQQCHALLLLEIDRFQKFIDARGSQWSDALLQAFVARLQSLLPPSARLARTSASQFAVILERVGKTRQGARMHSYAVAEELQQGLGSIVCLQEVPETVLLSCSAGFSVFPFVEPGLQADAGDHVLRRASVALSQARHQGGGQVHAYSEALAATAQRRIELEKGLHVALQEGQLQLFVQPQVDMMGRVVSVEALVRWQHPLNGMIDPTEFIPVAEDTGLVVPLGDWMLEQTCQLLNDPRMQQGGYRVSVNVSALQFQQAGFVRKLQALIQRTGVDASRLTLEVTESLLLQEVEPTIEKMASLRALGVHFALDDFGTGYSSLAYLMRLPIQEIKLDQTFIHDLTPQSHGAVLVEALLMVAKGRSLRVVAEGVEHKAQAQLLQAWEPGILCQGYLFSRPLPASEWLQAPDLSGPQALRTW</sequence>
<dbReference type="Proteomes" id="UP001161294">
    <property type="component" value="Unassembled WGS sequence"/>
</dbReference>
<dbReference type="SUPFAM" id="SSF55073">
    <property type="entry name" value="Nucleotide cyclase"/>
    <property type="match status" value="1"/>
</dbReference>
<organism evidence="6 7">
    <name type="scientific">Comamonas aquatica</name>
    <dbReference type="NCBI Taxonomy" id="225991"/>
    <lineage>
        <taxon>Bacteria</taxon>
        <taxon>Pseudomonadati</taxon>
        <taxon>Pseudomonadota</taxon>
        <taxon>Betaproteobacteria</taxon>
        <taxon>Burkholderiales</taxon>
        <taxon>Comamonadaceae</taxon>
        <taxon>Comamonas</taxon>
    </lineage>
</organism>
<keyword evidence="1" id="KW-1133">Transmembrane helix</keyword>
<dbReference type="InterPro" id="IPR052155">
    <property type="entry name" value="Biofilm_reg_signaling"/>
</dbReference>
<dbReference type="PROSITE" id="PS50113">
    <property type="entry name" value="PAC"/>
    <property type="match status" value="1"/>
</dbReference>
<dbReference type="InterPro" id="IPR035919">
    <property type="entry name" value="EAL_sf"/>
</dbReference>
<dbReference type="PANTHER" id="PTHR44757:SF2">
    <property type="entry name" value="BIOFILM ARCHITECTURE MAINTENANCE PROTEIN MBAA"/>
    <property type="match status" value="1"/>
</dbReference>
<dbReference type="Gene3D" id="3.30.450.20">
    <property type="entry name" value="PAS domain"/>
    <property type="match status" value="1"/>
</dbReference>
<accession>A0AA42W0M5</accession>
<dbReference type="PANTHER" id="PTHR44757">
    <property type="entry name" value="DIGUANYLATE CYCLASE DGCP"/>
    <property type="match status" value="1"/>
</dbReference>
<feature type="transmembrane region" description="Helical" evidence="1">
    <location>
        <begin position="20"/>
        <end position="39"/>
    </location>
</feature>
<evidence type="ECO:0000259" key="2">
    <source>
        <dbReference type="PROSITE" id="PS50112"/>
    </source>
</evidence>
<dbReference type="InterPro" id="IPR000160">
    <property type="entry name" value="GGDEF_dom"/>
</dbReference>
<comment type="caution">
    <text evidence="6">The sequence shown here is derived from an EMBL/GenBank/DDBJ whole genome shotgun (WGS) entry which is preliminary data.</text>
</comment>
<dbReference type="InterPro" id="IPR013656">
    <property type="entry name" value="PAS_4"/>
</dbReference>
<name>A0AA42W0M5_9BURK</name>
<evidence type="ECO:0000256" key="1">
    <source>
        <dbReference type="SAM" id="Phobius"/>
    </source>
</evidence>
<proteinExistence type="predicted"/>
<evidence type="ECO:0000259" key="4">
    <source>
        <dbReference type="PROSITE" id="PS50883"/>
    </source>
</evidence>
<feature type="domain" description="PAC" evidence="3">
    <location>
        <begin position="252"/>
        <end position="306"/>
    </location>
</feature>
<dbReference type="Pfam" id="PF00563">
    <property type="entry name" value="EAL"/>
    <property type="match status" value="1"/>
</dbReference>
<evidence type="ECO:0000313" key="7">
    <source>
        <dbReference type="Proteomes" id="UP001161294"/>
    </source>
</evidence>
<feature type="domain" description="PAS" evidence="2">
    <location>
        <begin position="183"/>
        <end position="250"/>
    </location>
</feature>
<feature type="transmembrane region" description="Helical" evidence="1">
    <location>
        <begin position="99"/>
        <end position="130"/>
    </location>
</feature>
<dbReference type="InterPro" id="IPR000014">
    <property type="entry name" value="PAS"/>
</dbReference>